<dbReference type="AlphaFoldDB" id="R8B2E7"/>
<dbReference type="PROSITE" id="PS51257">
    <property type="entry name" value="PROKAR_LIPOPROTEIN"/>
    <property type="match status" value="1"/>
</dbReference>
<dbReference type="Gene3D" id="1.25.40.10">
    <property type="entry name" value="Tetratricopeptide repeat domain"/>
    <property type="match status" value="1"/>
</dbReference>
<dbReference type="eggNOG" id="COG0457">
    <property type="taxonomic scope" value="Bacteria"/>
</dbReference>
<evidence type="ECO:0000313" key="2">
    <source>
        <dbReference type="Proteomes" id="UP000016540"/>
    </source>
</evidence>
<evidence type="ECO:0000313" key="1">
    <source>
        <dbReference type="EMBL" id="EON92709.1"/>
    </source>
</evidence>
<dbReference type="PATRIC" id="fig|1318628.3.peg.1634"/>
<protein>
    <submittedName>
        <fullName evidence="1">TPR repeat protein</fullName>
    </submittedName>
</protein>
<dbReference type="SUPFAM" id="SSF48452">
    <property type="entry name" value="TPR-like"/>
    <property type="match status" value="1"/>
</dbReference>
<dbReference type="STRING" id="1318628.MARLIPOL_08149"/>
<gene>
    <name evidence="1" type="ORF">MARLIPOL_08149</name>
</gene>
<dbReference type="HOGENOM" id="CLU_1967917_0_0_6"/>
<dbReference type="RefSeq" id="WP_012137633.1">
    <property type="nucleotide sequence ID" value="NZ_KE007317.1"/>
</dbReference>
<dbReference type="OrthoDB" id="255821at2"/>
<reference evidence="1 2" key="1">
    <citation type="journal article" date="2013" name="Genome Announc.">
        <title>Draft Genome Sequence of the Moderately Halophilic Bacterium Marinobacter lipolyticus Strain SM19.</title>
        <authorList>
            <person name="Papke R.T."/>
            <person name="de la Haba R.R."/>
            <person name="Infante-Dominguez C."/>
            <person name="Perez D."/>
            <person name="Sanchez-Porro C."/>
            <person name="Lapierre P."/>
            <person name="Ventosa A."/>
        </authorList>
    </citation>
    <scope>NUCLEOTIDE SEQUENCE [LARGE SCALE GENOMIC DNA]</scope>
    <source>
        <strain evidence="1 2">SM19</strain>
    </source>
</reference>
<dbReference type="EMBL" id="ASAD01000010">
    <property type="protein sequence ID" value="EON92709.1"/>
    <property type="molecule type" value="Genomic_DNA"/>
</dbReference>
<proteinExistence type="predicted"/>
<accession>R8B2E7</accession>
<organism evidence="1 2">
    <name type="scientific">Marinobacter lipolyticus SM19</name>
    <dbReference type="NCBI Taxonomy" id="1318628"/>
    <lineage>
        <taxon>Bacteria</taxon>
        <taxon>Pseudomonadati</taxon>
        <taxon>Pseudomonadota</taxon>
        <taxon>Gammaproteobacteria</taxon>
        <taxon>Pseudomonadales</taxon>
        <taxon>Marinobacteraceae</taxon>
        <taxon>Marinobacter</taxon>
    </lineage>
</organism>
<dbReference type="InterPro" id="IPR011990">
    <property type="entry name" value="TPR-like_helical_dom_sf"/>
</dbReference>
<dbReference type="Proteomes" id="UP000016540">
    <property type="component" value="Unassembled WGS sequence"/>
</dbReference>
<keyword evidence="2" id="KW-1185">Reference proteome</keyword>
<comment type="caution">
    <text evidence="1">The sequence shown here is derived from an EMBL/GenBank/DDBJ whole genome shotgun (WGS) entry which is preliminary data.</text>
</comment>
<name>R8B2E7_9GAMM</name>
<sequence>MMPEYRVLVMLVVLGVLGGCAGRPAPDQSRGEGRVEPVTREDVVQINNQALSLKEQSRFREAATLLRSVIESAPDTPELHYNLAVISELYLLDLEAALVHYRQYRELSSSEDKRVAGWIADLERRLQ</sequence>